<name>A0A7S1SI72_9CHLO</name>
<evidence type="ECO:0000313" key="2">
    <source>
        <dbReference type="EMBL" id="CAD9199672.1"/>
    </source>
</evidence>
<dbReference type="Gene3D" id="3.40.50.620">
    <property type="entry name" value="HUPs"/>
    <property type="match status" value="1"/>
</dbReference>
<dbReference type="Pfam" id="PF00582">
    <property type="entry name" value="Usp"/>
    <property type="match status" value="1"/>
</dbReference>
<dbReference type="PRINTS" id="PR01438">
    <property type="entry name" value="UNVRSLSTRESS"/>
</dbReference>
<dbReference type="InterPro" id="IPR006016">
    <property type="entry name" value="UspA"/>
</dbReference>
<organism evidence="2">
    <name type="scientific">Tetraselmis chuii</name>
    <dbReference type="NCBI Taxonomy" id="63592"/>
    <lineage>
        <taxon>Eukaryota</taxon>
        <taxon>Viridiplantae</taxon>
        <taxon>Chlorophyta</taxon>
        <taxon>core chlorophytes</taxon>
        <taxon>Chlorodendrophyceae</taxon>
        <taxon>Chlorodendrales</taxon>
        <taxon>Chlorodendraceae</taxon>
        <taxon>Tetraselmis</taxon>
    </lineage>
</organism>
<dbReference type="SUPFAM" id="SSF52402">
    <property type="entry name" value="Adenine nucleotide alpha hydrolases-like"/>
    <property type="match status" value="1"/>
</dbReference>
<dbReference type="InterPro" id="IPR006015">
    <property type="entry name" value="Universal_stress_UspA"/>
</dbReference>
<dbReference type="AlphaFoldDB" id="A0A7S1SI72"/>
<dbReference type="CDD" id="cd23659">
    <property type="entry name" value="USP_At3g01520-like"/>
    <property type="match status" value="1"/>
</dbReference>
<dbReference type="InterPro" id="IPR014729">
    <property type="entry name" value="Rossmann-like_a/b/a_fold"/>
</dbReference>
<gene>
    <name evidence="2" type="ORF">TCHU04912_LOCUS1905</name>
</gene>
<dbReference type="PANTHER" id="PTHR31964:SF113">
    <property type="entry name" value="USPA DOMAIN-CONTAINING PROTEIN"/>
    <property type="match status" value="1"/>
</dbReference>
<protein>
    <recommendedName>
        <fullName evidence="1">UspA domain-containing protein</fullName>
    </recommendedName>
</protein>
<evidence type="ECO:0000259" key="1">
    <source>
        <dbReference type="Pfam" id="PF00582"/>
    </source>
</evidence>
<proteinExistence type="predicted"/>
<reference evidence="2" key="1">
    <citation type="submission" date="2021-01" db="EMBL/GenBank/DDBJ databases">
        <authorList>
            <person name="Corre E."/>
            <person name="Pelletier E."/>
            <person name="Niang G."/>
            <person name="Scheremetjew M."/>
            <person name="Finn R."/>
            <person name="Kale V."/>
            <person name="Holt S."/>
            <person name="Cochrane G."/>
            <person name="Meng A."/>
            <person name="Brown T."/>
            <person name="Cohen L."/>
        </authorList>
    </citation>
    <scope>NUCLEOTIDE SEQUENCE</scope>
    <source>
        <strain evidence="2">PLY429</strain>
    </source>
</reference>
<accession>A0A7S1SI72</accession>
<feature type="domain" description="UspA" evidence="1">
    <location>
        <begin position="1"/>
        <end position="152"/>
    </location>
</feature>
<sequence length="157" mass="16872">MARVLVVGVSGDDTSVAACEWVVEHVYRPGDELHLIHIVPRSDPSQGPIVAPGDLVARRNPSEYDHAVEGAEKFIAQRLLPVLAVLTTDPVVHLIKSEMDTDSIGGVLCRKADGLGAALLLVSSHTKSKVTEFFVGSVCSYCTHNSKVPVIVHKRSL</sequence>
<dbReference type="EMBL" id="HBGG01004050">
    <property type="protein sequence ID" value="CAD9199672.1"/>
    <property type="molecule type" value="Transcribed_RNA"/>
</dbReference>
<dbReference type="PANTHER" id="PTHR31964">
    <property type="entry name" value="ADENINE NUCLEOTIDE ALPHA HYDROLASES-LIKE SUPERFAMILY PROTEIN"/>
    <property type="match status" value="1"/>
</dbReference>